<dbReference type="Pfam" id="PF08924">
    <property type="entry name" value="Rv2525c_GlyHyd-like"/>
    <property type="match status" value="1"/>
</dbReference>
<gene>
    <name evidence="3" type="ORF">FHU37_001085</name>
</gene>
<feature type="signal peptide" evidence="1">
    <location>
        <begin position="1"/>
        <end position="37"/>
    </location>
</feature>
<sequence>MRSRRPAHRRVPALAATASLLAAATLAALAPTAPASASSSVATAATSGTEREVTYHGYRLTVPADWRVVDLTEDPTACVRFDVPTVYLGHPGADQNCPSHLVGRTDTIVVEPLDEVAAPRIADHAATAAPGSAAPAARPVARGAEIQVAVEEAGVLVTATHGAGQARVRAILDAAELVDGGAPADVDALRAGTARAAANDVGTMAVVPGTYSGMGFDACTAPSSSAMQAWRNYSSHRAVGVYISGSVRACSQPNLTAAWVSEHTSEGWHLLPIHVGRQAPCNSYSSEVSTDPATARTQGRAAADESIAAAANLGIQAGSVLYNDMEAYDNTNTTCSRAVLSYLDGWTDRLHERGYRSGVYSSAASGIRDLSYNYNSTTYTRPDHIWFAWWNGVANTDAGSYVPDSQWANHQRVHQYRGGHNETYGGVTINIDSNWLDVT</sequence>
<dbReference type="EMBL" id="JACBZD010000001">
    <property type="protein sequence ID" value="NYI04142.1"/>
    <property type="molecule type" value="Genomic_DNA"/>
</dbReference>
<dbReference type="RefSeq" id="WP_179813088.1">
    <property type="nucleotide sequence ID" value="NZ_JACBZD010000001.1"/>
</dbReference>
<evidence type="ECO:0000259" key="2">
    <source>
        <dbReference type="Pfam" id="PF08924"/>
    </source>
</evidence>
<organism evidence="3 4">
    <name type="scientific">Allostreptomyces psammosilenae</name>
    <dbReference type="NCBI Taxonomy" id="1892865"/>
    <lineage>
        <taxon>Bacteria</taxon>
        <taxon>Bacillati</taxon>
        <taxon>Actinomycetota</taxon>
        <taxon>Actinomycetes</taxon>
        <taxon>Kitasatosporales</taxon>
        <taxon>Streptomycetaceae</taxon>
        <taxon>Allostreptomyces</taxon>
    </lineage>
</organism>
<reference evidence="3 4" key="1">
    <citation type="submission" date="2020-07" db="EMBL/GenBank/DDBJ databases">
        <title>Sequencing the genomes of 1000 actinobacteria strains.</title>
        <authorList>
            <person name="Klenk H.-P."/>
        </authorList>
    </citation>
    <scope>NUCLEOTIDE SEQUENCE [LARGE SCALE GENOMIC DNA]</scope>
    <source>
        <strain evidence="3 4">DSM 42178</strain>
    </source>
</reference>
<evidence type="ECO:0000313" key="3">
    <source>
        <dbReference type="EMBL" id="NYI04142.1"/>
    </source>
</evidence>
<dbReference type="Proteomes" id="UP000567795">
    <property type="component" value="Unassembled WGS sequence"/>
</dbReference>
<name>A0A853A0V8_9ACTN</name>
<feature type="domain" description="Rv2525c-like glycoside hydrolase-like" evidence="2">
    <location>
        <begin position="228"/>
        <end position="435"/>
    </location>
</feature>
<proteinExistence type="predicted"/>
<keyword evidence="1" id="KW-0732">Signal</keyword>
<accession>A0A853A0V8</accession>
<comment type="caution">
    <text evidence="3">The sequence shown here is derived from an EMBL/GenBank/DDBJ whole genome shotgun (WGS) entry which is preliminary data.</text>
</comment>
<dbReference type="AlphaFoldDB" id="A0A853A0V8"/>
<evidence type="ECO:0000313" key="4">
    <source>
        <dbReference type="Proteomes" id="UP000567795"/>
    </source>
</evidence>
<dbReference type="InterPro" id="IPR017853">
    <property type="entry name" value="GH"/>
</dbReference>
<protein>
    <recommendedName>
        <fullName evidence="2">Rv2525c-like glycoside hydrolase-like domain-containing protein</fullName>
    </recommendedName>
</protein>
<dbReference type="InterPro" id="IPR015020">
    <property type="entry name" value="Rv2525c-like_Glyco_Hydro-like"/>
</dbReference>
<feature type="chain" id="PRO_5032447862" description="Rv2525c-like glycoside hydrolase-like domain-containing protein" evidence="1">
    <location>
        <begin position="38"/>
        <end position="439"/>
    </location>
</feature>
<dbReference type="SUPFAM" id="SSF51445">
    <property type="entry name" value="(Trans)glycosidases"/>
    <property type="match status" value="1"/>
</dbReference>
<dbReference type="Gene3D" id="3.20.20.80">
    <property type="entry name" value="Glycosidases"/>
    <property type="match status" value="1"/>
</dbReference>
<keyword evidence="4" id="KW-1185">Reference proteome</keyword>
<evidence type="ECO:0000256" key="1">
    <source>
        <dbReference type="SAM" id="SignalP"/>
    </source>
</evidence>